<proteinExistence type="predicted"/>
<organism evidence="2 3">
    <name type="scientific">Geodermatophilus poikilotrophus</name>
    <dbReference type="NCBI Taxonomy" id="1333667"/>
    <lineage>
        <taxon>Bacteria</taxon>
        <taxon>Bacillati</taxon>
        <taxon>Actinomycetota</taxon>
        <taxon>Actinomycetes</taxon>
        <taxon>Geodermatophilales</taxon>
        <taxon>Geodermatophilaceae</taxon>
        <taxon>Geodermatophilus</taxon>
    </lineage>
</organism>
<reference evidence="3" key="1">
    <citation type="submission" date="2016-10" db="EMBL/GenBank/DDBJ databases">
        <authorList>
            <person name="Varghese N."/>
            <person name="Submissions S."/>
        </authorList>
    </citation>
    <scope>NUCLEOTIDE SEQUENCE [LARGE SCALE GENOMIC DNA]</scope>
    <source>
        <strain evidence="3">DSM 44209</strain>
    </source>
</reference>
<dbReference type="InterPro" id="IPR051677">
    <property type="entry name" value="AfsR-DnrI-RedD_regulator"/>
</dbReference>
<evidence type="ECO:0000313" key="3">
    <source>
        <dbReference type="Proteomes" id="UP000198507"/>
    </source>
</evidence>
<dbReference type="SUPFAM" id="SSF48452">
    <property type="entry name" value="TPR-like"/>
    <property type="match status" value="1"/>
</dbReference>
<dbReference type="InterPro" id="IPR005158">
    <property type="entry name" value="BTAD"/>
</dbReference>
<feature type="domain" description="Bacterial transcriptional activator" evidence="1">
    <location>
        <begin position="867"/>
        <end position="1011"/>
    </location>
</feature>
<dbReference type="Gene3D" id="1.10.10.10">
    <property type="entry name" value="Winged helix-like DNA-binding domain superfamily/Winged helix DNA-binding domain"/>
    <property type="match status" value="1"/>
</dbReference>
<name>A0A1H9Z9Q3_9ACTN</name>
<dbReference type="OrthoDB" id="3654124at2"/>
<keyword evidence="3" id="KW-1185">Reference proteome</keyword>
<protein>
    <submittedName>
        <fullName evidence="2">ATP-, maltotriose-and DNA-dependent transcriptional regulator MalT</fullName>
    </submittedName>
</protein>
<dbReference type="InterPro" id="IPR011990">
    <property type="entry name" value="TPR-like_helical_dom_sf"/>
</dbReference>
<dbReference type="InterPro" id="IPR027417">
    <property type="entry name" value="P-loop_NTPase"/>
</dbReference>
<dbReference type="Proteomes" id="UP000198507">
    <property type="component" value="Unassembled WGS sequence"/>
</dbReference>
<dbReference type="RefSeq" id="WP_091438479.1">
    <property type="nucleotide sequence ID" value="NZ_FOIE01000001.1"/>
</dbReference>
<gene>
    <name evidence="2" type="ORF">SAMN04488546_0480</name>
</gene>
<dbReference type="InterPro" id="IPR036388">
    <property type="entry name" value="WH-like_DNA-bd_sf"/>
</dbReference>
<evidence type="ECO:0000313" key="2">
    <source>
        <dbReference type="EMBL" id="SES78210.1"/>
    </source>
</evidence>
<dbReference type="Gene3D" id="3.40.50.300">
    <property type="entry name" value="P-loop containing nucleotide triphosphate hydrolases"/>
    <property type="match status" value="1"/>
</dbReference>
<dbReference type="PANTHER" id="PTHR35807:SF2">
    <property type="entry name" value="TRANSCRIPTIONAL ACTIVATOR DOMAIN"/>
    <property type="match status" value="1"/>
</dbReference>
<dbReference type="Gene3D" id="1.25.40.10">
    <property type="entry name" value="Tetratricopeptide repeat domain"/>
    <property type="match status" value="1"/>
</dbReference>
<accession>A0A1H9Z9Q3</accession>
<evidence type="ECO:0000259" key="1">
    <source>
        <dbReference type="SMART" id="SM01043"/>
    </source>
</evidence>
<dbReference type="EMBL" id="FOIE01000001">
    <property type="protein sequence ID" value="SES78210.1"/>
    <property type="molecule type" value="Genomic_DNA"/>
</dbReference>
<dbReference type="SMART" id="SM01043">
    <property type="entry name" value="BTAD"/>
    <property type="match status" value="1"/>
</dbReference>
<sequence>MSRALRYAPPLADRGLIVRPRLLHRLHSRFERRLTAVVAPAGFGKTTLLAQAVQENTLSPLGEDRWLTCQRDDTSLSFLAGGAFAAVGLTAPVPEDPREAAVTVAEAIWSAAPQQLALILDDVHLVRPGSPGGHFVAELVEELPRNGHVVLASRPPLPLRASRLLASGEAVVVGETELHFAREEMAAFAASRHVPPDLLRDVGGWPALAELTATAGPDAVSGYVWEELLSRLSPERRQALSVLVAVGGADDELAAALLGPDVRLEELLEGLPLVVRGPSGWWSLHGLWSAILAHRLDPEQLAQARRTAGLVLARRRRYHDAMELLVDAGAWDDVRRLVVEVCEVGTPLVPPDVLEVWLQRLPPEVQEGPEGLLLAANVAEPTSLAGAEALLERAFALAPDVAPVRFACLNALVEVGLRRSDRREMELHIERLTELAARGHERAAGWLALFRGLLARTPAEVRAQLTTPALVAGTALSPVQQWLRAHLMLLKLGDAEGAERVVHRALASAGPNMAVLFRSQLVESLRMRGRLEEAEALLPDLLAGIHPAKVLTSPEIVTCAVVLLGLLGRDDQAGELLAAHRQAIADSSVGWAPVAGAVAEAAHRVSLGQEAAAAEALRAVLRLDVARSRAVRQVSAAALPLQYVLLPEVRPRWDAAAPPGCFRPALQLARALVAIREEGSLEQVAGLPAEARAVMRAVLPVPWTAELALGMVASGLQEGHALVEELGPRARPTLRALSSGGRAPVAATARRLLRELPAAPPARLELRVLGPMQLRRNGAVVVARELRRERVRQLLGYLLAHDGPTRAAVTADLWPDLDEVAAARNLRVTLAYLQDLLEPDRGESDAPYFVRSGGPVLHLLVGEALQVDAVDFERHLDEAARLERQGAPSAALAAYEQALRLWDTDYLPDVGGGDWLEWERDRMRGRFVAAAVRAGELLLARGDAGAARTLGERAIRVDAWCEEAHQLLVSALLEAGDAADARRALRRCLQALDDLGVPPQPRTLALARRLEVHAPARPDRPQPRG</sequence>
<dbReference type="PANTHER" id="PTHR35807">
    <property type="entry name" value="TRANSCRIPTIONAL REGULATOR REDD-RELATED"/>
    <property type="match status" value="1"/>
</dbReference>
<dbReference type="AlphaFoldDB" id="A0A1H9Z9Q3"/>
<dbReference type="Pfam" id="PF03704">
    <property type="entry name" value="BTAD"/>
    <property type="match status" value="1"/>
</dbReference>